<dbReference type="SUPFAM" id="SSF47226">
    <property type="entry name" value="Histidine-containing phosphotransfer domain, HPT domain"/>
    <property type="match status" value="1"/>
</dbReference>
<evidence type="ECO:0000256" key="17">
    <source>
        <dbReference type="SAM" id="Phobius"/>
    </source>
</evidence>
<keyword evidence="11 17" id="KW-1133">Transmembrane helix</keyword>
<dbReference type="Pfam" id="PF21623">
    <property type="entry name" value="HK_sensor_dom_bact"/>
    <property type="match status" value="1"/>
</dbReference>
<evidence type="ECO:0000256" key="13">
    <source>
        <dbReference type="ARBA" id="ARBA00023136"/>
    </source>
</evidence>
<reference evidence="23" key="1">
    <citation type="journal article" date="2014" name="Int. J. Syst. Evol. Microbiol.">
        <title>Complete genome sequence of Corynebacterium casei LMG S-19264T (=DSM 44701T), isolated from a smear-ripened cheese.</title>
        <authorList>
            <consortium name="US DOE Joint Genome Institute (JGI-PGF)"/>
            <person name="Walter F."/>
            <person name="Albersmeier A."/>
            <person name="Kalinowski J."/>
            <person name="Ruckert C."/>
        </authorList>
    </citation>
    <scope>NUCLEOTIDE SEQUENCE</scope>
    <source>
        <strain evidence="23">CGMCC 1.7086</strain>
    </source>
</reference>
<evidence type="ECO:0000259" key="18">
    <source>
        <dbReference type="PROSITE" id="PS50109"/>
    </source>
</evidence>
<dbReference type="FunFam" id="1.10.287.130:FF:000004">
    <property type="entry name" value="Ethylene receptor 1"/>
    <property type="match status" value="1"/>
</dbReference>
<dbReference type="Gene3D" id="3.40.50.2300">
    <property type="match status" value="2"/>
</dbReference>
<evidence type="ECO:0000259" key="21">
    <source>
        <dbReference type="PROSITE" id="PS50113"/>
    </source>
</evidence>
<dbReference type="Gene3D" id="3.30.450.20">
    <property type="entry name" value="PAS domain"/>
    <property type="match status" value="4"/>
</dbReference>
<keyword evidence="4" id="KW-1003">Cell membrane</keyword>
<evidence type="ECO:0000256" key="4">
    <source>
        <dbReference type="ARBA" id="ARBA00022475"/>
    </source>
</evidence>
<name>A0A918DJZ7_9ALTE</name>
<dbReference type="SUPFAM" id="SSF55785">
    <property type="entry name" value="PYP-like sensor domain (PAS domain)"/>
    <property type="match status" value="3"/>
</dbReference>
<evidence type="ECO:0000259" key="20">
    <source>
        <dbReference type="PROSITE" id="PS50112"/>
    </source>
</evidence>
<dbReference type="SMART" id="SM00388">
    <property type="entry name" value="HisKA"/>
    <property type="match status" value="1"/>
</dbReference>
<evidence type="ECO:0000256" key="5">
    <source>
        <dbReference type="ARBA" id="ARBA00022553"/>
    </source>
</evidence>
<dbReference type="InterPro" id="IPR008207">
    <property type="entry name" value="Sig_transdc_His_kin_Hpt_dom"/>
</dbReference>
<feature type="domain" description="HPt" evidence="22">
    <location>
        <begin position="1313"/>
        <end position="1406"/>
    </location>
</feature>
<evidence type="ECO:0000256" key="3">
    <source>
        <dbReference type="ARBA" id="ARBA00012438"/>
    </source>
</evidence>
<feature type="modified residue" description="4-aspartylphosphate" evidence="15">
    <location>
        <position position="1212"/>
    </location>
</feature>
<organism evidence="23 24">
    <name type="scientific">Bowmanella pacifica</name>
    <dbReference type="NCBI Taxonomy" id="502051"/>
    <lineage>
        <taxon>Bacteria</taxon>
        <taxon>Pseudomonadati</taxon>
        <taxon>Pseudomonadota</taxon>
        <taxon>Gammaproteobacteria</taxon>
        <taxon>Alteromonadales</taxon>
        <taxon>Alteromonadaceae</taxon>
        <taxon>Bowmanella</taxon>
    </lineage>
</organism>
<dbReference type="PROSITE" id="PS50894">
    <property type="entry name" value="HPT"/>
    <property type="match status" value="1"/>
</dbReference>
<evidence type="ECO:0000256" key="11">
    <source>
        <dbReference type="ARBA" id="ARBA00022989"/>
    </source>
</evidence>
<dbReference type="InterPro" id="IPR003594">
    <property type="entry name" value="HATPase_dom"/>
</dbReference>
<evidence type="ECO:0000256" key="9">
    <source>
        <dbReference type="ARBA" id="ARBA00022777"/>
    </source>
</evidence>
<dbReference type="Gene3D" id="1.20.120.160">
    <property type="entry name" value="HPT domain"/>
    <property type="match status" value="1"/>
</dbReference>
<feature type="domain" description="Response regulatory" evidence="19">
    <location>
        <begin position="1161"/>
        <end position="1279"/>
    </location>
</feature>
<dbReference type="InterPro" id="IPR013767">
    <property type="entry name" value="PAS_fold"/>
</dbReference>
<keyword evidence="12" id="KW-0902">Two-component regulatory system</keyword>
<feature type="transmembrane region" description="Helical" evidence="17">
    <location>
        <begin position="320"/>
        <end position="340"/>
    </location>
</feature>
<sequence length="1491" mass="164881">MLRRISWLAVVVLFAAAAAAAFVWNVGKERQRSIDQLDSKLNGQVSLRAEHLQASVETLKRSVLFLASVPPISGLARAAHNDGFDALEQSSSESWKSRLSQIFVGFMQSHPIALQVRYIGVADDGLELVRVNRVNNQLQAVPPAELQHKAHRDYFQETSRLQAGQLYVSDINLNREFGELEIPYRPTLRISTPVFDEFNQLFGIVILNVDANVIINNASEGVSSREPLFLTNQHGDFLWHPEPERAFAFEKGAAWRWQDEFQSGFSESGHLMAQRDNEIFYVVQREVSLDTAENARFITLSMLYSQTRVDHAAAVATGKLFVSMLLGMGAIGSLLLLYWLNMQQRQQLQRQQGRLAAIVTNSQDAVVSTDLNGVITDWNLAAERIFGFGHEEVLGKKYVSLMVPEDKQDESERALEMIRQGKMILPYDTVRKRKDGSLAELSVSVTPVLDENKVAIGVAAIMRDIGRQKAVERQIQKLNQELEHRVAEQTAEISEMHRLQKAILAQAGYGVIAADVDGTILMFNPAAEKMLGYAARDIIGKQTPAMFHLEREVAQRAEKFSEELGEEIRPGFDVFICKSRHGLPNVHEWTYVRADHTQFPVLLSVTSLYDEQGQVSGYLGMATDISKQVQIRNELESTKEHLLKAVEVGELGVWTWDVASDKLEWNEQMHRIYQVPESQQLTYKEWFGMLHPEDRDMAVSTLTEALAGNGTFNPEFRIVRPNGDVRIVQASAAMEWNQLHEVVRVVGINRDVTVRRTYEQTLQAARLEADSANRAKSVFLANMSHEIRTPMNAILGLLQLLSKGKLESNQLDYVKKAESAGRLLLSILNDILDFSRVEAGKLELDPQVCNLDMMMVEVGSIVSADIGNKPLEVLFDIGADSPKLAIVDGLRLQQVLINLAGNAIKFTESGEVILSLKLLSREDDQLELEFRVKDTGIGIAESQLAHIFDGFRQAESSTARRYGGSGLGLAISQRLVHQMGGELKVLSEPGKGSEFYFNLPCQLAEERDWHSLPKNLKVLIVDDNAGARDVLSGMVESFGWQADTLPQGDMAISYMAKGGTRPPCDVLLMDWVMPGMDGWETCECIRAMYPADKLPMIIMVTAHGDELLRQHNVEQGEVINAHLLKPVTPSVLLDTIADTFGQKKRFTPALFSDKPRLQGVTILLAEDNPTNQQVATELLQLEGALVEVAHNGEQAVEMVMSHGGAIDLVLMDIQMPYMDGYAATTAIRKSTANAALPIIAMTANAMESDKVAAIEAGMNDHIGKPFELDRLVDVILRNLSEGSARVAPAASITEKDAQQCFASQAAIQRMGGNLSVYRKAIQSFLTDIPALTSEMSIERPKVDCQSAADVFHTMKGSAAMVGANAASQTASQLEALLRHDTQGDYEALHALLLTQLQQAEEAAAGWLAQNPAEQAEGDVPCSLNLSEELSKLEALLVASDVEALRQSERLLGQLRQQLPKLAGEIEAAMEVMDYAVALGVCRQAMQALPAN</sequence>
<dbReference type="Gene3D" id="3.30.565.10">
    <property type="entry name" value="Histidine kinase-like ATPase, C-terminal domain"/>
    <property type="match status" value="1"/>
</dbReference>
<dbReference type="SMART" id="SM00086">
    <property type="entry name" value="PAC"/>
    <property type="match status" value="3"/>
</dbReference>
<feature type="coiled-coil region" evidence="16">
    <location>
        <begin position="468"/>
        <end position="499"/>
    </location>
</feature>
<dbReference type="GO" id="GO:0005886">
    <property type="term" value="C:plasma membrane"/>
    <property type="evidence" value="ECO:0007669"/>
    <property type="project" value="UniProtKB-SubCell"/>
</dbReference>
<keyword evidence="16" id="KW-0175">Coiled coil</keyword>
<dbReference type="SMART" id="SM00073">
    <property type="entry name" value="HPT"/>
    <property type="match status" value="1"/>
</dbReference>
<dbReference type="GO" id="GO:0000155">
    <property type="term" value="F:phosphorelay sensor kinase activity"/>
    <property type="evidence" value="ECO:0007669"/>
    <property type="project" value="InterPro"/>
</dbReference>
<evidence type="ECO:0000256" key="14">
    <source>
        <dbReference type="PROSITE-ProRule" id="PRU00110"/>
    </source>
</evidence>
<feature type="domain" description="PAS" evidence="20">
    <location>
        <begin position="496"/>
        <end position="542"/>
    </location>
</feature>
<evidence type="ECO:0000313" key="23">
    <source>
        <dbReference type="EMBL" id="GGO71045.1"/>
    </source>
</evidence>
<keyword evidence="5 15" id="KW-0597">Phosphoprotein</keyword>
<dbReference type="InterPro" id="IPR036890">
    <property type="entry name" value="HATPase_C_sf"/>
</dbReference>
<evidence type="ECO:0000256" key="16">
    <source>
        <dbReference type="SAM" id="Coils"/>
    </source>
</evidence>
<keyword evidence="6" id="KW-0808">Transferase</keyword>
<evidence type="ECO:0000256" key="10">
    <source>
        <dbReference type="ARBA" id="ARBA00022840"/>
    </source>
</evidence>
<evidence type="ECO:0000259" key="19">
    <source>
        <dbReference type="PROSITE" id="PS50110"/>
    </source>
</evidence>
<keyword evidence="8" id="KW-0547">Nucleotide-binding</keyword>
<accession>A0A918DJZ7</accession>
<dbReference type="InterPro" id="IPR036641">
    <property type="entry name" value="HPT_dom_sf"/>
</dbReference>
<comment type="subcellular location">
    <subcellularLocation>
        <location evidence="2">Cell membrane</location>
        <topology evidence="2">Multi-pass membrane protein</topology>
    </subcellularLocation>
</comment>
<comment type="caution">
    <text evidence="23">The sequence shown here is derived from an EMBL/GenBank/DDBJ whole genome shotgun (WGS) entry which is preliminary data.</text>
</comment>
<dbReference type="Proteomes" id="UP000606935">
    <property type="component" value="Unassembled WGS sequence"/>
</dbReference>
<dbReference type="GO" id="GO:0006355">
    <property type="term" value="P:regulation of DNA-templated transcription"/>
    <property type="evidence" value="ECO:0007669"/>
    <property type="project" value="InterPro"/>
</dbReference>
<evidence type="ECO:0000256" key="7">
    <source>
        <dbReference type="ARBA" id="ARBA00022692"/>
    </source>
</evidence>
<dbReference type="PROSITE" id="PS50109">
    <property type="entry name" value="HIS_KIN"/>
    <property type="match status" value="1"/>
</dbReference>
<dbReference type="InterPro" id="IPR001610">
    <property type="entry name" value="PAC"/>
</dbReference>
<feature type="modified residue" description="Phosphohistidine" evidence="14">
    <location>
        <position position="1352"/>
    </location>
</feature>
<evidence type="ECO:0000256" key="8">
    <source>
        <dbReference type="ARBA" id="ARBA00022741"/>
    </source>
</evidence>
<dbReference type="SUPFAM" id="SSF47384">
    <property type="entry name" value="Homodimeric domain of signal transducing histidine kinase"/>
    <property type="match status" value="1"/>
</dbReference>
<dbReference type="RefSeq" id="WP_188695826.1">
    <property type="nucleotide sequence ID" value="NZ_BMLS01000004.1"/>
</dbReference>
<dbReference type="Pfam" id="PF01627">
    <property type="entry name" value="Hpt"/>
    <property type="match status" value="1"/>
</dbReference>
<gene>
    <name evidence="23" type="ORF">GCM10010982_25910</name>
</gene>
<feature type="domain" description="PAS" evidence="20">
    <location>
        <begin position="351"/>
        <end position="421"/>
    </location>
</feature>
<dbReference type="Gene3D" id="2.10.70.100">
    <property type="match status" value="1"/>
</dbReference>
<dbReference type="Pfam" id="PF02518">
    <property type="entry name" value="HATPase_c"/>
    <property type="match status" value="1"/>
</dbReference>
<keyword evidence="10" id="KW-0067">ATP-binding</keyword>
<feature type="domain" description="Histidine kinase" evidence="18">
    <location>
        <begin position="782"/>
        <end position="1003"/>
    </location>
</feature>
<dbReference type="SMART" id="SM00448">
    <property type="entry name" value="REC"/>
    <property type="match status" value="2"/>
</dbReference>
<keyword evidence="7 17" id="KW-0812">Transmembrane</keyword>
<dbReference type="SUPFAM" id="SSF103190">
    <property type="entry name" value="Sensory domain-like"/>
    <property type="match status" value="1"/>
</dbReference>
<dbReference type="PANTHER" id="PTHR45339">
    <property type="entry name" value="HYBRID SIGNAL TRANSDUCTION HISTIDINE KINASE J"/>
    <property type="match status" value="1"/>
</dbReference>
<keyword evidence="24" id="KW-1185">Reference proteome</keyword>
<dbReference type="EMBL" id="BMLS01000004">
    <property type="protein sequence ID" value="GGO71045.1"/>
    <property type="molecule type" value="Genomic_DNA"/>
</dbReference>
<dbReference type="InterPro" id="IPR035965">
    <property type="entry name" value="PAS-like_dom_sf"/>
</dbReference>
<evidence type="ECO:0000256" key="12">
    <source>
        <dbReference type="ARBA" id="ARBA00023012"/>
    </source>
</evidence>
<keyword evidence="13 17" id="KW-0472">Membrane</keyword>
<dbReference type="PROSITE" id="PS50112">
    <property type="entry name" value="PAS"/>
    <property type="match status" value="3"/>
</dbReference>
<dbReference type="Pfam" id="PF00072">
    <property type="entry name" value="Response_reg"/>
    <property type="match status" value="2"/>
</dbReference>
<dbReference type="SUPFAM" id="SSF55874">
    <property type="entry name" value="ATPase domain of HSP90 chaperone/DNA topoisomerase II/histidine kinase"/>
    <property type="match status" value="1"/>
</dbReference>
<dbReference type="CDD" id="cd16922">
    <property type="entry name" value="HATPase_EvgS-ArcB-TorS-like"/>
    <property type="match status" value="1"/>
</dbReference>
<dbReference type="InterPro" id="IPR000700">
    <property type="entry name" value="PAS-assoc_C"/>
</dbReference>
<protein>
    <recommendedName>
        <fullName evidence="3">histidine kinase</fullName>
        <ecNumber evidence="3">2.7.13.3</ecNumber>
    </recommendedName>
</protein>
<dbReference type="InterPro" id="IPR000014">
    <property type="entry name" value="PAS"/>
</dbReference>
<evidence type="ECO:0000313" key="24">
    <source>
        <dbReference type="Proteomes" id="UP000606935"/>
    </source>
</evidence>
<feature type="domain" description="Response regulatory" evidence="19">
    <location>
        <begin position="1017"/>
        <end position="1140"/>
    </location>
</feature>
<dbReference type="InterPro" id="IPR013655">
    <property type="entry name" value="PAS_fold_3"/>
</dbReference>
<feature type="domain" description="PAC" evidence="21">
    <location>
        <begin position="423"/>
        <end position="477"/>
    </location>
</feature>
<keyword evidence="9" id="KW-0418">Kinase</keyword>
<dbReference type="PANTHER" id="PTHR45339:SF1">
    <property type="entry name" value="HYBRID SIGNAL TRANSDUCTION HISTIDINE KINASE J"/>
    <property type="match status" value="1"/>
</dbReference>
<feature type="domain" description="PAC" evidence="21">
    <location>
        <begin position="712"/>
        <end position="764"/>
    </location>
</feature>
<evidence type="ECO:0000256" key="15">
    <source>
        <dbReference type="PROSITE-ProRule" id="PRU00169"/>
    </source>
</evidence>
<dbReference type="InterPro" id="IPR003661">
    <property type="entry name" value="HisK_dim/P_dom"/>
</dbReference>
<dbReference type="PRINTS" id="PR00344">
    <property type="entry name" value="BCTRLSENSOR"/>
</dbReference>
<dbReference type="PROSITE" id="PS50110">
    <property type="entry name" value="RESPONSE_REGULATORY"/>
    <property type="match status" value="2"/>
</dbReference>
<dbReference type="NCBIfam" id="TIGR00229">
    <property type="entry name" value="sensory_box"/>
    <property type="match status" value="2"/>
</dbReference>
<dbReference type="InterPro" id="IPR005467">
    <property type="entry name" value="His_kinase_dom"/>
</dbReference>
<dbReference type="GO" id="GO:0005524">
    <property type="term" value="F:ATP binding"/>
    <property type="evidence" value="ECO:0007669"/>
    <property type="project" value="UniProtKB-KW"/>
</dbReference>
<evidence type="ECO:0000256" key="6">
    <source>
        <dbReference type="ARBA" id="ARBA00022679"/>
    </source>
</evidence>
<dbReference type="InterPro" id="IPR001789">
    <property type="entry name" value="Sig_transdc_resp-reg_receiver"/>
</dbReference>
<dbReference type="SUPFAM" id="SSF52172">
    <property type="entry name" value="CheY-like"/>
    <property type="match status" value="2"/>
</dbReference>
<reference evidence="23" key="2">
    <citation type="submission" date="2020-09" db="EMBL/GenBank/DDBJ databases">
        <authorList>
            <person name="Sun Q."/>
            <person name="Zhou Y."/>
        </authorList>
    </citation>
    <scope>NUCLEOTIDE SEQUENCE</scope>
    <source>
        <strain evidence="23">CGMCC 1.7086</strain>
    </source>
</reference>
<dbReference type="PROSITE" id="PS50113">
    <property type="entry name" value="PAC"/>
    <property type="match status" value="3"/>
</dbReference>
<feature type="domain" description="PAS" evidence="20">
    <location>
        <begin position="638"/>
        <end position="709"/>
    </location>
</feature>
<dbReference type="Pfam" id="PF00512">
    <property type="entry name" value="HisKA"/>
    <property type="match status" value="1"/>
</dbReference>
<feature type="domain" description="PAC" evidence="21">
    <location>
        <begin position="585"/>
        <end position="637"/>
    </location>
</feature>
<dbReference type="SMART" id="SM00387">
    <property type="entry name" value="HATPase_c"/>
    <property type="match status" value="1"/>
</dbReference>
<dbReference type="CDD" id="cd00088">
    <property type="entry name" value="HPT"/>
    <property type="match status" value="1"/>
</dbReference>
<dbReference type="CDD" id="cd00082">
    <property type="entry name" value="HisKA"/>
    <property type="match status" value="1"/>
</dbReference>
<evidence type="ECO:0000256" key="2">
    <source>
        <dbReference type="ARBA" id="ARBA00004651"/>
    </source>
</evidence>
<dbReference type="Pfam" id="PF00989">
    <property type="entry name" value="PAS"/>
    <property type="match status" value="2"/>
</dbReference>
<dbReference type="InterPro" id="IPR048760">
    <property type="entry name" value="VP0354-like_sensor_dom"/>
</dbReference>
<dbReference type="InterPro" id="IPR036097">
    <property type="entry name" value="HisK_dim/P_sf"/>
</dbReference>
<feature type="modified residue" description="4-aspartylphosphate" evidence="15">
    <location>
        <position position="1070"/>
    </location>
</feature>
<dbReference type="CDD" id="cd17546">
    <property type="entry name" value="REC_hyHK_CKI1_RcsC-like"/>
    <property type="match status" value="2"/>
</dbReference>
<dbReference type="CDD" id="cd00130">
    <property type="entry name" value="PAS"/>
    <property type="match status" value="3"/>
</dbReference>
<dbReference type="FunFam" id="3.30.565.10:FF:000010">
    <property type="entry name" value="Sensor histidine kinase RcsC"/>
    <property type="match status" value="1"/>
</dbReference>
<dbReference type="Pfam" id="PF08447">
    <property type="entry name" value="PAS_3"/>
    <property type="match status" value="1"/>
</dbReference>
<dbReference type="EC" id="2.7.13.3" evidence="3"/>
<dbReference type="Gene3D" id="1.10.287.130">
    <property type="match status" value="1"/>
</dbReference>
<dbReference type="InterPro" id="IPR004358">
    <property type="entry name" value="Sig_transdc_His_kin-like_C"/>
</dbReference>
<dbReference type="InterPro" id="IPR029151">
    <property type="entry name" value="Sensor-like_sf"/>
</dbReference>
<evidence type="ECO:0000259" key="22">
    <source>
        <dbReference type="PROSITE" id="PS50894"/>
    </source>
</evidence>
<evidence type="ECO:0000256" key="1">
    <source>
        <dbReference type="ARBA" id="ARBA00000085"/>
    </source>
</evidence>
<comment type="catalytic activity">
    <reaction evidence="1">
        <text>ATP + protein L-histidine = ADP + protein N-phospho-L-histidine.</text>
        <dbReference type="EC" id="2.7.13.3"/>
    </reaction>
</comment>
<proteinExistence type="predicted"/>
<dbReference type="SMART" id="SM00091">
    <property type="entry name" value="PAS"/>
    <property type="match status" value="3"/>
</dbReference>
<dbReference type="InterPro" id="IPR011006">
    <property type="entry name" value="CheY-like_superfamily"/>
</dbReference>